<protein>
    <submittedName>
        <fullName evidence="2">Uncharacterized protein</fullName>
    </submittedName>
</protein>
<reference evidence="3 5" key="3">
    <citation type="submission" date="2016-10" db="EMBL/GenBank/DDBJ databases">
        <authorList>
            <person name="de Groot N.N."/>
        </authorList>
    </citation>
    <scope>NUCLEOTIDE SEQUENCE [LARGE SCALE GENOMIC DNA]</scope>
    <source>
        <strain evidence="3 5">OGL-20</strain>
    </source>
</reference>
<sequence>MEDFEVQFKFYGGYEKFEKLGKEIIERGINKGDSHELIITKCLEEYEVWMFYRRNEIFQATVNFEVFLLDLTALAFYAVLSDIPREVDFNGMMLKNVHDIPEWLTEDVEILKEILKGRPEILTLTPVFYSVFGSYDPTVPMFAFKKIDTLYLISIPYKQVAELETEIFAGYVAGIVKTALGELSGYIPLFEEHGISEYTSLINDVEEAWKLLSRRILKEP</sequence>
<accession>A0A0Q2XMM9</accession>
<dbReference type="EMBL" id="CP015105">
    <property type="protein sequence ID" value="ASJ12471.1"/>
    <property type="molecule type" value="Genomic_DNA"/>
</dbReference>
<dbReference type="EMBL" id="FOIW01000001">
    <property type="protein sequence ID" value="SEV90207.1"/>
    <property type="molecule type" value="Genomic_DNA"/>
</dbReference>
<dbReference type="EMBL" id="LIXN01000008">
    <property type="protein sequence ID" value="KQH82524.1"/>
    <property type="molecule type" value="Genomic_DNA"/>
</dbReference>
<name>A0A0Q2XMM9_9EURY</name>
<evidence type="ECO:0000313" key="3">
    <source>
        <dbReference type="EMBL" id="SEV90207.1"/>
    </source>
</evidence>
<dbReference type="PATRIC" id="fig|277988.4.peg.1307"/>
<reference evidence="2 4" key="1">
    <citation type="submission" date="2015-08" db="EMBL/GenBank/DDBJ databases">
        <title>Thermococcus thioreducens DSM 14981 genome sequencing.</title>
        <authorList>
            <person name="Hong S.-J."/>
            <person name="Kim M.-C."/>
            <person name="Shin J.-H."/>
        </authorList>
    </citation>
    <scope>NUCLEOTIDE SEQUENCE [LARGE SCALE GENOMIC DNA]</scope>
    <source>
        <strain evidence="2 4">DSM 14981</strain>
    </source>
</reference>
<gene>
    <name evidence="1" type="ORF">A3L14_06010</name>
    <name evidence="2" type="ORF">AMR53_06235</name>
    <name evidence="3" type="ORF">SAMN05216170_0753</name>
</gene>
<dbReference type="AlphaFoldDB" id="A0A0Q2XMM9"/>
<dbReference type="GeneID" id="33333960"/>
<evidence type="ECO:0000313" key="1">
    <source>
        <dbReference type="EMBL" id="ASJ12471.1"/>
    </source>
</evidence>
<evidence type="ECO:0000313" key="2">
    <source>
        <dbReference type="EMBL" id="KQH82524.1"/>
    </source>
</evidence>
<dbReference type="Proteomes" id="UP000182125">
    <property type="component" value="Unassembled WGS sequence"/>
</dbReference>
<evidence type="ECO:0000313" key="6">
    <source>
        <dbReference type="Proteomes" id="UP000250136"/>
    </source>
</evidence>
<dbReference type="Proteomes" id="UP000051862">
    <property type="component" value="Unassembled WGS sequence"/>
</dbReference>
<dbReference type="RefSeq" id="WP_055429420.1">
    <property type="nucleotide sequence ID" value="NZ_CP015105.1"/>
</dbReference>
<dbReference type="Proteomes" id="UP000250136">
    <property type="component" value="Chromosome"/>
</dbReference>
<dbReference type="KEGG" id="ttd:A3L14_06010"/>
<dbReference type="OrthoDB" id="100208at2157"/>
<reference evidence="1 6" key="2">
    <citation type="submission" date="2016-04" db="EMBL/GenBank/DDBJ databases">
        <title>Complete genome sequence of Thermococcus thioreducens type strain OGL-20P.</title>
        <authorList>
            <person name="Oger P.M."/>
        </authorList>
    </citation>
    <scope>NUCLEOTIDE SEQUENCE [LARGE SCALE GENOMIC DNA]</scope>
    <source>
        <strain evidence="1 6">OGL-20P</strain>
    </source>
</reference>
<proteinExistence type="predicted"/>
<organism evidence="2 4">
    <name type="scientific">Thermococcus thioreducens</name>
    <dbReference type="NCBI Taxonomy" id="277988"/>
    <lineage>
        <taxon>Archaea</taxon>
        <taxon>Methanobacteriati</taxon>
        <taxon>Methanobacteriota</taxon>
        <taxon>Thermococci</taxon>
        <taxon>Thermococcales</taxon>
        <taxon>Thermococcaceae</taxon>
        <taxon>Thermococcus</taxon>
    </lineage>
</organism>
<dbReference type="STRING" id="277988.SAMN05216170_0753"/>
<keyword evidence="6" id="KW-1185">Reference proteome</keyword>
<evidence type="ECO:0000313" key="5">
    <source>
        <dbReference type="Proteomes" id="UP000182125"/>
    </source>
</evidence>
<evidence type="ECO:0000313" key="4">
    <source>
        <dbReference type="Proteomes" id="UP000051862"/>
    </source>
</evidence>